<organism evidence="1 2">
    <name type="scientific">Alicyclobacillus dauci</name>
    <dbReference type="NCBI Taxonomy" id="1475485"/>
    <lineage>
        <taxon>Bacteria</taxon>
        <taxon>Bacillati</taxon>
        <taxon>Bacillota</taxon>
        <taxon>Bacilli</taxon>
        <taxon>Bacillales</taxon>
        <taxon>Alicyclobacillaceae</taxon>
        <taxon>Alicyclobacillus</taxon>
    </lineage>
</organism>
<dbReference type="EMBL" id="CP104064">
    <property type="protein sequence ID" value="WAH35148.1"/>
    <property type="molecule type" value="Genomic_DNA"/>
</dbReference>
<protein>
    <submittedName>
        <fullName evidence="1">Uncharacterized protein</fullName>
    </submittedName>
</protein>
<gene>
    <name evidence="1" type="ORF">NZD86_12560</name>
</gene>
<proteinExistence type="predicted"/>
<sequence>MTMHLPAADAKFAEATTPFEQWERAMLFAALREEAGRWCRQTVTLRTPNLSEDDPFDPDNV</sequence>
<keyword evidence="2" id="KW-1185">Reference proteome</keyword>
<dbReference type="Proteomes" id="UP001164803">
    <property type="component" value="Chromosome"/>
</dbReference>
<name>A0ABY6YY23_9BACL</name>
<accession>A0ABY6YY23</accession>
<evidence type="ECO:0000313" key="1">
    <source>
        <dbReference type="EMBL" id="WAH35148.1"/>
    </source>
</evidence>
<dbReference type="RefSeq" id="WP_268042080.1">
    <property type="nucleotide sequence ID" value="NZ_CP104064.1"/>
</dbReference>
<evidence type="ECO:0000313" key="2">
    <source>
        <dbReference type="Proteomes" id="UP001164803"/>
    </source>
</evidence>
<reference evidence="1" key="1">
    <citation type="submission" date="2022-08" db="EMBL/GenBank/DDBJ databases">
        <title>Alicyclobacillus dauci DSM2870, complete genome.</title>
        <authorList>
            <person name="Wang Q."/>
            <person name="Cai R."/>
            <person name="Wang Z."/>
        </authorList>
    </citation>
    <scope>NUCLEOTIDE SEQUENCE</scope>
    <source>
        <strain evidence="1">DSM 28700</strain>
    </source>
</reference>